<dbReference type="InterPro" id="IPR018966">
    <property type="entry name" value="VTC_domain"/>
</dbReference>
<feature type="domain" description="VTC" evidence="1">
    <location>
        <begin position="23"/>
        <end position="226"/>
    </location>
</feature>
<dbReference type="RefSeq" id="WP_281894316.1">
    <property type="nucleotide sequence ID" value="NZ_BSDI01000007.1"/>
</dbReference>
<evidence type="ECO:0000313" key="2">
    <source>
        <dbReference type="EMBL" id="GLH96941.1"/>
    </source>
</evidence>
<reference evidence="2" key="1">
    <citation type="submission" date="2022-12" db="EMBL/GenBank/DDBJ databases">
        <title>New Phytohabitans aurantiacus sp. RD004123 nov., an actinomycete isolated from soil.</title>
        <authorList>
            <person name="Triningsih D.W."/>
            <person name="Harunari E."/>
            <person name="Igarashi Y."/>
        </authorList>
    </citation>
    <scope>NUCLEOTIDE SEQUENCE</scope>
    <source>
        <strain evidence="2">RD004123</strain>
    </source>
</reference>
<name>A0ABQ5QQP9_9ACTN</name>
<sequence>MTVADLRPIGLAELVERAALLTRVDRKYVVPTVDLPALLHGLGAEVRVLEIDGRREFGYRSDYFDTPSLEFYLATARRRRHRYKVRVRGYLDTGGHYLEIKTREARGATVKHRFPYPDEATDGLDAHAYTDIEAVLPGGRRPMERVLVTRYRRTTLFVPTTGARMTIDTALSFALPEGGPVMEMPERAVVETKSPGVGASPADRLLWSLGHRPCALSKFGTGLAVLRPDLPANRWQPVLRRHFRPATDRRW</sequence>
<gene>
    <name evidence="2" type="ORF">Pa4123_22150</name>
</gene>
<dbReference type="EMBL" id="BSDI01000007">
    <property type="protein sequence ID" value="GLH96941.1"/>
    <property type="molecule type" value="Genomic_DNA"/>
</dbReference>
<dbReference type="Pfam" id="PF09359">
    <property type="entry name" value="VTC"/>
    <property type="match status" value="1"/>
</dbReference>
<evidence type="ECO:0000259" key="1">
    <source>
        <dbReference type="Pfam" id="PF09359"/>
    </source>
</evidence>
<dbReference type="Gene3D" id="3.20.100.30">
    <property type="entry name" value="VTC, catalytic tunnel domain"/>
    <property type="match status" value="1"/>
</dbReference>
<proteinExistence type="predicted"/>
<protein>
    <submittedName>
        <fullName evidence="2">VTC domain-containing protein</fullName>
    </submittedName>
</protein>
<comment type="caution">
    <text evidence="2">The sequence shown here is derived from an EMBL/GenBank/DDBJ whole genome shotgun (WGS) entry which is preliminary data.</text>
</comment>
<keyword evidence="3" id="KW-1185">Reference proteome</keyword>
<organism evidence="2 3">
    <name type="scientific">Phytohabitans aurantiacus</name>
    <dbReference type="NCBI Taxonomy" id="3016789"/>
    <lineage>
        <taxon>Bacteria</taxon>
        <taxon>Bacillati</taxon>
        <taxon>Actinomycetota</taxon>
        <taxon>Actinomycetes</taxon>
        <taxon>Micromonosporales</taxon>
        <taxon>Micromonosporaceae</taxon>
    </lineage>
</organism>
<evidence type="ECO:0000313" key="3">
    <source>
        <dbReference type="Proteomes" id="UP001144280"/>
    </source>
</evidence>
<accession>A0ABQ5QQP9</accession>
<dbReference type="InterPro" id="IPR042267">
    <property type="entry name" value="VTC_sf"/>
</dbReference>
<dbReference type="CDD" id="cd07750">
    <property type="entry name" value="PolyPPase_VTC_like"/>
    <property type="match status" value="1"/>
</dbReference>
<dbReference type="Proteomes" id="UP001144280">
    <property type="component" value="Unassembled WGS sequence"/>
</dbReference>